<evidence type="ECO:0000256" key="9">
    <source>
        <dbReference type="SAM" id="Phobius"/>
    </source>
</evidence>
<dbReference type="CDD" id="cd06225">
    <property type="entry name" value="HAMP"/>
    <property type="match status" value="1"/>
</dbReference>
<dbReference type="PROSITE" id="PS50885">
    <property type="entry name" value="HAMP"/>
    <property type="match status" value="1"/>
</dbReference>
<dbReference type="InterPro" id="IPR003661">
    <property type="entry name" value="HisK_dim/P_dom"/>
</dbReference>
<dbReference type="SUPFAM" id="SSF47384">
    <property type="entry name" value="Homodimeric domain of signal transducing histidine kinase"/>
    <property type="match status" value="1"/>
</dbReference>
<dbReference type="InterPro" id="IPR050351">
    <property type="entry name" value="BphY/WalK/GraS-like"/>
</dbReference>
<dbReference type="CDD" id="cd00082">
    <property type="entry name" value="HisKA"/>
    <property type="match status" value="1"/>
</dbReference>
<keyword evidence="4" id="KW-0597">Phosphoprotein</keyword>
<evidence type="ECO:0000259" key="10">
    <source>
        <dbReference type="PROSITE" id="PS50109"/>
    </source>
</evidence>
<dbReference type="PANTHER" id="PTHR45453">
    <property type="entry name" value="PHOSPHATE REGULON SENSOR PROTEIN PHOR"/>
    <property type="match status" value="1"/>
</dbReference>
<dbReference type="InterPro" id="IPR005467">
    <property type="entry name" value="His_kinase_dom"/>
</dbReference>
<reference evidence="12" key="1">
    <citation type="submission" date="2021-11" db="EMBL/GenBank/DDBJ databases">
        <title>Description of a new species Pelosinus isolated from the bottom sediments of Lake Baikal.</title>
        <authorList>
            <person name="Zakharyuk A."/>
        </authorList>
    </citation>
    <scope>NUCLEOTIDE SEQUENCE</scope>
    <source>
        <strain evidence="12">Bkl1</strain>
    </source>
</reference>
<keyword evidence="7" id="KW-0902">Two-component regulatory system</keyword>
<keyword evidence="5" id="KW-0808">Transferase</keyword>
<dbReference type="Pfam" id="PF00512">
    <property type="entry name" value="HisKA"/>
    <property type="match status" value="1"/>
</dbReference>
<dbReference type="InterPro" id="IPR003660">
    <property type="entry name" value="HAMP_dom"/>
</dbReference>
<comment type="caution">
    <text evidence="12">The sequence shown here is derived from an EMBL/GenBank/DDBJ whole genome shotgun (WGS) entry which is preliminary data.</text>
</comment>
<comment type="subcellular location">
    <subcellularLocation>
        <location evidence="2">Membrane</location>
    </subcellularLocation>
</comment>
<keyword evidence="9" id="KW-0812">Transmembrane</keyword>
<dbReference type="Proteomes" id="UP001165492">
    <property type="component" value="Unassembled WGS sequence"/>
</dbReference>
<feature type="transmembrane region" description="Helical" evidence="9">
    <location>
        <begin position="75"/>
        <end position="95"/>
    </location>
</feature>
<proteinExistence type="predicted"/>
<accession>A0ABS8HQ39</accession>
<evidence type="ECO:0000256" key="2">
    <source>
        <dbReference type="ARBA" id="ARBA00004370"/>
    </source>
</evidence>
<dbReference type="InterPro" id="IPR003594">
    <property type="entry name" value="HATPase_dom"/>
</dbReference>
<dbReference type="Gene3D" id="3.30.565.10">
    <property type="entry name" value="Histidine kinase-like ATPase, C-terminal domain"/>
    <property type="match status" value="1"/>
</dbReference>
<dbReference type="SUPFAM" id="SSF158472">
    <property type="entry name" value="HAMP domain-like"/>
    <property type="match status" value="1"/>
</dbReference>
<sequence>MHRHDDQKYSHNNLNKKDKGDFPATFRQFHHHHHRHHHERFLQHYTYFRYLRPLGIVFTFVILYLAFYWGGNKEIGILFATLLAVKEIIHFFFMWRLEKNIFKPMINLKQGLDEVTKGNYTIKVKNELSSDLGIVIDAFNEMTEKLYENEKIQMEYEENRKALIANISHDLKTPITAIQGYVEALMDSSITSKENQTKYLRTIHHNAIYVNKLIDDLFMFAKLDMQKLEFQYQCTKIRSFMDDLIAEYRFDFSERNIQFYYDVLLEEDVQVDLDGKRFHQAINNILNNAIQYGPTVGLSIEVIVYQQKDAVCIDIKDNGPGIPTEKLPFVFDRFYRIHTERPKETAGTGLGLAITKELIEAHGGKIILSSNLNQGSCFSIQLPICQKNDGEIAQ</sequence>
<dbReference type="InterPro" id="IPR036890">
    <property type="entry name" value="HATPase_C_sf"/>
</dbReference>
<dbReference type="Gene3D" id="1.10.287.130">
    <property type="match status" value="1"/>
</dbReference>
<comment type="catalytic activity">
    <reaction evidence="1">
        <text>ATP + protein L-histidine = ADP + protein N-phospho-L-histidine.</text>
        <dbReference type="EC" id="2.7.13.3"/>
    </reaction>
</comment>
<dbReference type="Gene3D" id="6.10.340.10">
    <property type="match status" value="1"/>
</dbReference>
<evidence type="ECO:0000256" key="1">
    <source>
        <dbReference type="ARBA" id="ARBA00000085"/>
    </source>
</evidence>
<dbReference type="SMART" id="SM00387">
    <property type="entry name" value="HATPase_c"/>
    <property type="match status" value="1"/>
</dbReference>
<dbReference type="PROSITE" id="PS50109">
    <property type="entry name" value="HIS_KIN"/>
    <property type="match status" value="1"/>
</dbReference>
<dbReference type="Pfam" id="PF02518">
    <property type="entry name" value="HATPase_c"/>
    <property type="match status" value="1"/>
</dbReference>
<feature type="domain" description="Histidine kinase" evidence="10">
    <location>
        <begin position="166"/>
        <end position="386"/>
    </location>
</feature>
<name>A0ABS8HQ39_9FIRM</name>
<evidence type="ECO:0000256" key="4">
    <source>
        <dbReference type="ARBA" id="ARBA00022553"/>
    </source>
</evidence>
<gene>
    <name evidence="12" type="ORF">LMF89_07920</name>
</gene>
<evidence type="ECO:0000256" key="3">
    <source>
        <dbReference type="ARBA" id="ARBA00012438"/>
    </source>
</evidence>
<keyword evidence="6 12" id="KW-0418">Kinase</keyword>
<dbReference type="RefSeq" id="WP_229534548.1">
    <property type="nucleotide sequence ID" value="NZ_JAJHJB010000008.1"/>
</dbReference>
<dbReference type="SMART" id="SM00304">
    <property type="entry name" value="HAMP"/>
    <property type="match status" value="1"/>
</dbReference>
<dbReference type="PANTHER" id="PTHR45453:SF1">
    <property type="entry name" value="PHOSPHATE REGULON SENSOR PROTEIN PHOR"/>
    <property type="match status" value="1"/>
</dbReference>
<feature type="domain" description="HAMP" evidence="11">
    <location>
        <begin position="99"/>
        <end position="151"/>
    </location>
</feature>
<dbReference type="PRINTS" id="PR00344">
    <property type="entry name" value="BCTRLSENSOR"/>
</dbReference>
<keyword evidence="9" id="KW-1133">Transmembrane helix</keyword>
<evidence type="ECO:0000256" key="7">
    <source>
        <dbReference type="ARBA" id="ARBA00023012"/>
    </source>
</evidence>
<organism evidence="12 13">
    <name type="scientific">Pelosinus baikalensis</name>
    <dbReference type="NCBI Taxonomy" id="2892015"/>
    <lineage>
        <taxon>Bacteria</taxon>
        <taxon>Bacillati</taxon>
        <taxon>Bacillota</taxon>
        <taxon>Negativicutes</taxon>
        <taxon>Selenomonadales</taxon>
        <taxon>Sporomusaceae</taxon>
        <taxon>Pelosinus</taxon>
    </lineage>
</organism>
<protein>
    <recommendedName>
        <fullName evidence="3">histidine kinase</fullName>
        <ecNumber evidence="3">2.7.13.3</ecNumber>
    </recommendedName>
</protein>
<evidence type="ECO:0000313" key="12">
    <source>
        <dbReference type="EMBL" id="MCC5465288.1"/>
    </source>
</evidence>
<dbReference type="InterPro" id="IPR004358">
    <property type="entry name" value="Sig_transdc_His_kin-like_C"/>
</dbReference>
<dbReference type="GO" id="GO:0016301">
    <property type="term" value="F:kinase activity"/>
    <property type="evidence" value="ECO:0007669"/>
    <property type="project" value="UniProtKB-KW"/>
</dbReference>
<evidence type="ECO:0000313" key="13">
    <source>
        <dbReference type="Proteomes" id="UP001165492"/>
    </source>
</evidence>
<dbReference type="SMART" id="SM00388">
    <property type="entry name" value="HisKA"/>
    <property type="match status" value="1"/>
</dbReference>
<evidence type="ECO:0000256" key="5">
    <source>
        <dbReference type="ARBA" id="ARBA00022679"/>
    </source>
</evidence>
<keyword evidence="13" id="KW-1185">Reference proteome</keyword>
<dbReference type="SUPFAM" id="SSF55874">
    <property type="entry name" value="ATPase domain of HSP90 chaperone/DNA topoisomerase II/histidine kinase"/>
    <property type="match status" value="1"/>
</dbReference>
<dbReference type="EMBL" id="JAJHJB010000008">
    <property type="protein sequence ID" value="MCC5465288.1"/>
    <property type="molecule type" value="Genomic_DNA"/>
</dbReference>
<dbReference type="EC" id="2.7.13.3" evidence="3"/>
<dbReference type="CDD" id="cd00075">
    <property type="entry name" value="HATPase"/>
    <property type="match status" value="1"/>
</dbReference>
<evidence type="ECO:0000256" key="8">
    <source>
        <dbReference type="SAM" id="MobiDB-lite"/>
    </source>
</evidence>
<evidence type="ECO:0000259" key="11">
    <source>
        <dbReference type="PROSITE" id="PS50885"/>
    </source>
</evidence>
<evidence type="ECO:0000256" key="6">
    <source>
        <dbReference type="ARBA" id="ARBA00022777"/>
    </source>
</evidence>
<dbReference type="InterPro" id="IPR036097">
    <property type="entry name" value="HisK_dim/P_sf"/>
</dbReference>
<keyword evidence="9" id="KW-0472">Membrane</keyword>
<feature type="transmembrane region" description="Helical" evidence="9">
    <location>
        <begin position="50"/>
        <end position="69"/>
    </location>
</feature>
<feature type="region of interest" description="Disordered" evidence="8">
    <location>
        <begin position="1"/>
        <end position="20"/>
    </location>
</feature>